<accession>A0A0H3D7C4</accession>
<dbReference type="OrthoDB" id="3403180at2"/>
<feature type="compositionally biased region" description="Basic and acidic residues" evidence="1">
    <location>
        <begin position="405"/>
        <end position="415"/>
    </location>
</feature>
<feature type="region of interest" description="Disordered" evidence="1">
    <location>
        <begin position="405"/>
        <end position="425"/>
    </location>
</feature>
<dbReference type="Proteomes" id="UP000000328">
    <property type="component" value="Chromosome"/>
</dbReference>
<feature type="signal peptide" evidence="2">
    <location>
        <begin position="1"/>
        <end position="16"/>
    </location>
</feature>
<evidence type="ECO:0000313" key="3">
    <source>
        <dbReference type="EMBL" id="ADJ45419.1"/>
    </source>
</evidence>
<dbReference type="RefSeq" id="WP_013225491.1">
    <property type="nucleotide sequence ID" value="NC_014318.1"/>
</dbReference>
<evidence type="ECO:0000313" key="4">
    <source>
        <dbReference type="Proteomes" id="UP000000328"/>
    </source>
</evidence>
<name>A0A0H3D7C4_AMYMU</name>
<evidence type="ECO:0000256" key="1">
    <source>
        <dbReference type="SAM" id="MobiDB-lite"/>
    </source>
</evidence>
<reference evidence="3 4" key="1">
    <citation type="journal article" date="2010" name="Cell Res.">
        <title>Complete genome sequence of the rifamycin SV-producing Amycolatopsis mediterranei U32 revealed its genetic characteristics in phylogeny and metabolism.</title>
        <authorList>
            <person name="Zhao W."/>
            <person name="Zhong Y."/>
            <person name="Yuan H."/>
            <person name="Wang J."/>
            <person name="Zheng H."/>
            <person name="Wang Y."/>
            <person name="Cen X."/>
            <person name="Xu F."/>
            <person name="Bai J."/>
            <person name="Han X."/>
            <person name="Lu G."/>
            <person name="Zhu Y."/>
            <person name="Shao Z."/>
            <person name="Yan H."/>
            <person name="Li C."/>
            <person name="Peng N."/>
            <person name="Zhang Z."/>
            <person name="Zhang Y."/>
            <person name="Lin W."/>
            <person name="Fan Y."/>
            <person name="Qin Z."/>
            <person name="Hu Y."/>
            <person name="Zhu B."/>
            <person name="Wang S."/>
            <person name="Ding X."/>
            <person name="Zhao G.P."/>
        </authorList>
    </citation>
    <scope>NUCLEOTIDE SEQUENCE [LARGE SCALE GENOMIC DNA]</scope>
    <source>
        <strain evidence="4">U-32</strain>
    </source>
</reference>
<gene>
    <name evidence="3" type="ordered locus">AMED_3636</name>
</gene>
<sequence>MTALGALTLAAPPAQAADIDVPCDPAALVQAVAAASASTAADTLSLAPDCVYTLTSPADVPSGTGLPAINGKLTINGNHATIGRAPDAPRFRIIDNWGELTLDQVTITGGHAPDGAGTNSYGDGTGGASGGGIRNWGPLTITDSIIAGNTSGAGAPGADATATTSAGRGGLGGFGGGIASYALTPVTLTITNSWITGNATGGGGRGGNGTGTKPGGDGGSGGFGGGIDLTSGTALRVTGSSFTGNTAGQGAQGGSGGADGGGSGAGGSGGTGAGMFVSTTQGEPLNPIVTATKISGNQAGRGGDAGVPGPGGYLGWAGFGGGGGGLSVFYDTLTLDGGTVTGNAAGEPGAGYFPLPASGGGIDTLSAHVTLANGAVVSGNRPDNCYSVADVPGCVNDVRAARTAGTDRRAHDVAARDAASATPGR</sequence>
<dbReference type="GeneID" id="92877384"/>
<organism evidence="3 4">
    <name type="scientific">Amycolatopsis mediterranei (strain U-32)</name>
    <dbReference type="NCBI Taxonomy" id="749927"/>
    <lineage>
        <taxon>Bacteria</taxon>
        <taxon>Bacillati</taxon>
        <taxon>Actinomycetota</taxon>
        <taxon>Actinomycetes</taxon>
        <taxon>Pseudonocardiales</taxon>
        <taxon>Pseudonocardiaceae</taxon>
        <taxon>Amycolatopsis</taxon>
    </lineage>
</organism>
<evidence type="ECO:0000256" key="2">
    <source>
        <dbReference type="SAM" id="SignalP"/>
    </source>
</evidence>
<dbReference type="AlphaFoldDB" id="A0A0H3D7C4"/>
<dbReference type="EMBL" id="CP002000">
    <property type="protein sequence ID" value="ADJ45419.1"/>
    <property type="molecule type" value="Genomic_DNA"/>
</dbReference>
<protein>
    <submittedName>
        <fullName evidence="3">Polymorphic outer membrane protein</fullName>
    </submittedName>
</protein>
<feature type="compositionally biased region" description="Low complexity" evidence="1">
    <location>
        <begin position="416"/>
        <end position="425"/>
    </location>
</feature>
<dbReference type="KEGG" id="amd:AMED_3636"/>
<dbReference type="InterPro" id="IPR011050">
    <property type="entry name" value="Pectin_lyase_fold/virulence"/>
</dbReference>
<dbReference type="HOGENOM" id="CLU_632590_0_0_11"/>
<feature type="chain" id="PRO_5039629181" evidence="2">
    <location>
        <begin position="17"/>
        <end position="425"/>
    </location>
</feature>
<feature type="compositionally biased region" description="Gly residues" evidence="1">
    <location>
        <begin position="199"/>
        <end position="225"/>
    </location>
</feature>
<feature type="region of interest" description="Disordered" evidence="1">
    <location>
        <begin position="240"/>
        <end position="281"/>
    </location>
</feature>
<feature type="region of interest" description="Disordered" evidence="1">
    <location>
        <begin position="198"/>
        <end position="225"/>
    </location>
</feature>
<dbReference type="eggNOG" id="COG3210">
    <property type="taxonomic scope" value="Bacteria"/>
</dbReference>
<dbReference type="PATRIC" id="fig|749927.5.peg.3758"/>
<proteinExistence type="predicted"/>
<feature type="compositionally biased region" description="Gly residues" evidence="1">
    <location>
        <begin position="250"/>
        <end position="273"/>
    </location>
</feature>
<keyword evidence="2" id="KW-0732">Signal</keyword>
<dbReference type="SUPFAM" id="SSF51126">
    <property type="entry name" value="Pectin lyase-like"/>
    <property type="match status" value="1"/>
</dbReference>